<evidence type="ECO:0000313" key="3">
    <source>
        <dbReference type="Proteomes" id="UP000177328"/>
    </source>
</evidence>
<proteinExistence type="predicted"/>
<gene>
    <name evidence="2" type="ORF">A3D25_00275</name>
</gene>
<name>A0A1F5KI49_9BACT</name>
<dbReference type="AlphaFoldDB" id="A0A1F5KI49"/>
<evidence type="ECO:0000259" key="1">
    <source>
        <dbReference type="Pfam" id="PF09924"/>
    </source>
</evidence>
<reference evidence="2 3" key="1">
    <citation type="journal article" date="2016" name="Nat. Commun.">
        <title>Thousands of microbial genomes shed light on interconnected biogeochemical processes in an aquifer system.</title>
        <authorList>
            <person name="Anantharaman K."/>
            <person name="Brown C.T."/>
            <person name="Hug L.A."/>
            <person name="Sharon I."/>
            <person name="Castelle C.J."/>
            <person name="Probst A.J."/>
            <person name="Thomas B.C."/>
            <person name="Singh A."/>
            <person name="Wilkins M.J."/>
            <person name="Karaoz U."/>
            <person name="Brodie E.L."/>
            <person name="Williams K.H."/>
            <person name="Hubbard S.S."/>
            <person name="Banfield J.F."/>
        </authorList>
    </citation>
    <scope>NUCLEOTIDE SEQUENCE [LARGE SCALE GENOMIC DNA]</scope>
</reference>
<dbReference type="Proteomes" id="UP000177328">
    <property type="component" value="Unassembled WGS sequence"/>
</dbReference>
<dbReference type="SUPFAM" id="SSF55729">
    <property type="entry name" value="Acyl-CoA N-acyltransferases (Nat)"/>
    <property type="match status" value="2"/>
</dbReference>
<dbReference type="Gene3D" id="3.40.630.30">
    <property type="match status" value="1"/>
</dbReference>
<dbReference type="PANTHER" id="PTHR41373">
    <property type="entry name" value="DUF2156 DOMAIN-CONTAINING PROTEIN"/>
    <property type="match status" value="1"/>
</dbReference>
<dbReference type="Pfam" id="PF09924">
    <property type="entry name" value="LPG_synthase_C"/>
    <property type="match status" value="1"/>
</dbReference>
<evidence type="ECO:0000313" key="2">
    <source>
        <dbReference type="EMBL" id="OGE40485.1"/>
    </source>
</evidence>
<organism evidence="2 3">
    <name type="scientific">Candidatus Daviesbacteria bacterium RIFCSPHIGHO2_02_FULL_43_12</name>
    <dbReference type="NCBI Taxonomy" id="1797776"/>
    <lineage>
        <taxon>Bacteria</taxon>
        <taxon>Candidatus Daviesiibacteriota</taxon>
    </lineage>
</organism>
<sequence>MLPSFPNFKQLTIDDKKDIEEFVSLYPPYSDYNLISLFTWNSTLSAEVCLLNGNLVAKFADYTSDDSFFSFLGTQNSARTVETLLNYSSEIGLKPVLKLVPEVSVNSDESLKSKFHILEDRDNFDYIFSIPKLVQLDGGNFAAKRNFIKRFKESHPASVQLIEITEERTRKEMLELFHLWRTNKNHTLEHVKYELSAISKLLEYYHSIKVLCVGIFIDSKMVAFSINEVLPAGYAINLFEKANTHYIGIFPFLRHEVAKILEKQGCQFLNFEQDLGVEGLRKSKLSYHPENFLKKYTITPK</sequence>
<dbReference type="PIRSF" id="PIRSF018688">
    <property type="entry name" value="UCP018688"/>
    <property type="match status" value="1"/>
</dbReference>
<dbReference type="EMBL" id="MFDD01000009">
    <property type="protein sequence ID" value="OGE40485.1"/>
    <property type="molecule type" value="Genomic_DNA"/>
</dbReference>
<dbReference type="InterPro" id="IPR016181">
    <property type="entry name" value="Acyl_CoA_acyltransferase"/>
</dbReference>
<dbReference type="PANTHER" id="PTHR41373:SF1">
    <property type="entry name" value="PHOSPHATIDYLGLYCEROL LYSYLTRANSFERASE C-TERMINAL DOMAIN-CONTAINING PROTEIN"/>
    <property type="match status" value="1"/>
</dbReference>
<protein>
    <recommendedName>
        <fullName evidence="1">Phosphatidylglycerol lysyltransferase C-terminal domain-containing protein</fullName>
    </recommendedName>
</protein>
<comment type="caution">
    <text evidence="2">The sequence shown here is derived from an EMBL/GenBank/DDBJ whole genome shotgun (WGS) entry which is preliminary data.</text>
</comment>
<dbReference type="InterPro" id="IPR024320">
    <property type="entry name" value="LPG_synthase_C"/>
</dbReference>
<feature type="domain" description="Phosphatidylglycerol lysyltransferase C-terminal" evidence="1">
    <location>
        <begin position="31"/>
        <end position="298"/>
    </location>
</feature>
<dbReference type="InterPro" id="IPR016732">
    <property type="entry name" value="UCP018688"/>
</dbReference>
<accession>A0A1F5KI49</accession>